<feature type="compositionally biased region" description="Acidic residues" evidence="1">
    <location>
        <begin position="21"/>
        <end position="32"/>
    </location>
</feature>
<reference evidence="2 3" key="1">
    <citation type="journal article" date="2016" name="Mol. Biol. Evol.">
        <title>Comparative Genomics of Early-Diverging Mushroom-Forming Fungi Provides Insights into the Origins of Lignocellulose Decay Capabilities.</title>
        <authorList>
            <person name="Nagy L.G."/>
            <person name="Riley R."/>
            <person name="Tritt A."/>
            <person name="Adam C."/>
            <person name="Daum C."/>
            <person name="Floudas D."/>
            <person name="Sun H."/>
            <person name="Yadav J.S."/>
            <person name="Pangilinan J."/>
            <person name="Larsson K.H."/>
            <person name="Matsuura K."/>
            <person name="Barry K."/>
            <person name="Labutti K."/>
            <person name="Kuo R."/>
            <person name="Ohm R.A."/>
            <person name="Bhattacharya S.S."/>
            <person name="Shirouzu T."/>
            <person name="Yoshinaga Y."/>
            <person name="Martin F.M."/>
            <person name="Grigoriev I.V."/>
            <person name="Hibbett D.S."/>
        </authorList>
    </citation>
    <scope>NUCLEOTIDE SEQUENCE [LARGE SCALE GENOMIC DNA]</scope>
    <source>
        <strain evidence="2 3">HHB12029</strain>
    </source>
</reference>
<feature type="region of interest" description="Disordered" evidence="1">
    <location>
        <begin position="87"/>
        <end position="113"/>
    </location>
</feature>
<evidence type="ECO:0000313" key="3">
    <source>
        <dbReference type="Proteomes" id="UP000077266"/>
    </source>
</evidence>
<dbReference type="AlphaFoldDB" id="A0A165E6A5"/>
<evidence type="ECO:0000256" key="1">
    <source>
        <dbReference type="SAM" id="MobiDB-lite"/>
    </source>
</evidence>
<proteinExistence type="predicted"/>
<feature type="region of interest" description="Disordered" evidence="1">
    <location>
        <begin position="136"/>
        <end position="176"/>
    </location>
</feature>
<gene>
    <name evidence="2" type="ORF">EXIGLDRAFT_840968</name>
</gene>
<dbReference type="EMBL" id="KV426164">
    <property type="protein sequence ID" value="KZV86166.1"/>
    <property type="molecule type" value="Genomic_DNA"/>
</dbReference>
<feature type="region of interest" description="Disordered" evidence="1">
    <location>
        <begin position="279"/>
        <end position="298"/>
    </location>
</feature>
<dbReference type="Proteomes" id="UP000077266">
    <property type="component" value="Unassembled WGS sequence"/>
</dbReference>
<accession>A0A165E6A5</accession>
<evidence type="ECO:0000313" key="2">
    <source>
        <dbReference type="EMBL" id="KZV86166.1"/>
    </source>
</evidence>
<keyword evidence="3" id="KW-1185">Reference proteome</keyword>
<feature type="compositionally biased region" description="Acidic residues" evidence="1">
    <location>
        <begin position="93"/>
        <end position="102"/>
    </location>
</feature>
<feature type="compositionally biased region" description="Low complexity" evidence="1">
    <location>
        <begin position="205"/>
        <end position="218"/>
    </location>
</feature>
<name>A0A165E6A5_EXIGL</name>
<sequence length="364" mass="39470">MPTTIHPSDLNGFYARACDGDDAEEDLVEDQDVTVPAQVQRKQLEPEDDMPSSSQEFPSSDDFLLGMTFSQSSDADYEVAASIYETHRVNPVSEDEDDDTSTDSDWSMTPSPNVGVIQLHPPAFYYGDAAHASNSAVADEDIRSPTPSSAATPSPCSSPVVRTDGHDIMRPDDEVYPYHYSPYAATEMSTDDANDHADGESSDNASPPVSAAMSAPHSPNNPFLATPSRTRSRSISPTPSAPTTYFASPTPRPIFDSPITPPHLCPYYHHLDKRVLGVDGSPASSSGHDSAIFTTPSRKGDDERVYEYAQTPFMPMPSSPPRWQIAAPAVVHPTPERAPDLRFVHPDGTVFTPGSYCPDCGDRF</sequence>
<dbReference type="InParanoid" id="A0A165E6A5"/>
<feature type="region of interest" description="Disordered" evidence="1">
    <location>
        <begin position="189"/>
        <end position="253"/>
    </location>
</feature>
<feature type="compositionally biased region" description="Polar residues" evidence="1">
    <location>
        <begin position="282"/>
        <end position="297"/>
    </location>
</feature>
<organism evidence="2 3">
    <name type="scientific">Exidia glandulosa HHB12029</name>
    <dbReference type="NCBI Taxonomy" id="1314781"/>
    <lineage>
        <taxon>Eukaryota</taxon>
        <taxon>Fungi</taxon>
        <taxon>Dikarya</taxon>
        <taxon>Basidiomycota</taxon>
        <taxon>Agaricomycotina</taxon>
        <taxon>Agaricomycetes</taxon>
        <taxon>Auriculariales</taxon>
        <taxon>Exidiaceae</taxon>
        <taxon>Exidia</taxon>
    </lineage>
</organism>
<feature type="compositionally biased region" description="Low complexity" evidence="1">
    <location>
        <begin position="225"/>
        <end position="244"/>
    </location>
</feature>
<feature type="region of interest" description="Disordered" evidence="1">
    <location>
        <begin position="21"/>
        <end position="69"/>
    </location>
</feature>
<protein>
    <submittedName>
        <fullName evidence="2">Uncharacterized protein</fullName>
    </submittedName>
</protein>
<feature type="compositionally biased region" description="Low complexity" evidence="1">
    <location>
        <begin position="144"/>
        <end position="159"/>
    </location>
</feature>
<feature type="compositionally biased region" description="Basic and acidic residues" evidence="1">
    <location>
        <begin position="163"/>
        <end position="173"/>
    </location>
</feature>